<dbReference type="GO" id="GO:0005886">
    <property type="term" value="C:plasma membrane"/>
    <property type="evidence" value="ECO:0007669"/>
    <property type="project" value="UniProtKB-SubCell"/>
</dbReference>
<evidence type="ECO:0000256" key="2">
    <source>
        <dbReference type="ARBA" id="ARBA00009773"/>
    </source>
</evidence>
<keyword evidence="5 8" id="KW-0812">Transmembrane</keyword>
<dbReference type="Pfam" id="PF01594">
    <property type="entry name" value="AI-2E_transport"/>
    <property type="match status" value="1"/>
</dbReference>
<sequence length="382" mass="43015">MTNRETKQTVFQRWLLNNKIISSMLIILLLLAIIYMFDKVNFIFEPIVALFSAVGAPIIIAGVFYYLLNPIVDWAERRYKMSRVATITVQFLVLLVLIVWGLAVFIPWLSDQIVGLINHWPEYWRALVKMIDQLTADKRFADVNKWFNQTNSDISKWVQNYSAEYAKKGIHGVSSVVGTLTSAIITIVTFPLILFYLLKDGHQMPNYMAKFLPPKARGSFLDTIGEINKQISNYIRGQLSVAFAVMVMFAIGYTIIGLPYGWLIAISAGLLNLIPFLGSFLAMVPAVVVGLFVSPMMLVYVFIVFMIEQTLEGKVIAPKLLGNSLKVHPVTVVVILLSAGNIFGLAGVVFGIPGYAIAKVLIYRLYKWWQLNSGLFRDETNQ</sequence>
<dbReference type="RefSeq" id="WP_043711556.1">
    <property type="nucleotide sequence ID" value="NZ_JALOCT010000005.1"/>
</dbReference>
<proteinExistence type="inferred from homology"/>
<reference evidence="9 10" key="1">
    <citation type="journal article" date="2015" name="Microbiology (Mosc.)">
        <title>Genomics of the Weissella cibaria species with an examination of its metabolic traits.</title>
        <authorList>
            <person name="Lynch K.M."/>
            <person name="Lucid A."/>
            <person name="Arendt E.K."/>
            <person name="Sleator R.D."/>
            <person name="Lucey B."/>
            <person name="Coffey A."/>
        </authorList>
    </citation>
    <scope>NUCLEOTIDE SEQUENCE [LARGE SCALE GENOMIC DNA]</scope>
    <source>
        <strain evidence="9 10">MG1</strain>
    </source>
</reference>
<evidence type="ECO:0000256" key="6">
    <source>
        <dbReference type="ARBA" id="ARBA00022989"/>
    </source>
</evidence>
<evidence type="ECO:0000313" key="9">
    <source>
        <dbReference type="EMBL" id="KIU20354.1"/>
    </source>
</evidence>
<feature type="transmembrane region" description="Helical" evidence="8">
    <location>
        <begin position="20"/>
        <end position="37"/>
    </location>
</feature>
<accession>A0A0D1K5T0</accession>
<keyword evidence="6 8" id="KW-1133">Transmembrane helix</keyword>
<organism evidence="9 10">
    <name type="scientific">Weissella cibaria</name>
    <dbReference type="NCBI Taxonomy" id="137591"/>
    <lineage>
        <taxon>Bacteria</taxon>
        <taxon>Bacillati</taxon>
        <taxon>Bacillota</taxon>
        <taxon>Bacilli</taxon>
        <taxon>Lactobacillales</taxon>
        <taxon>Lactobacillaceae</taxon>
        <taxon>Weissella</taxon>
    </lineage>
</organism>
<keyword evidence="3" id="KW-0813">Transport</keyword>
<evidence type="ECO:0000256" key="7">
    <source>
        <dbReference type="ARBA" id="ARBA00023136"/>
    </source>
</evidence>
<dbReference type="PANTHER" id="PTHR21716:SF53">
    <property type="entry name" value="PERMEASE PERM-RELATED"/>
    <property type="match status" value="1"/>
</dbReference>
<protein>
    <submittedName>
        <fullName evidence="9">Sporulation integral membrane protein YtvI</fullName>
    </submittedName>
</protein>
<feature type="transmembrane region" description="Helical" evidence="8">
    <location>
        <begin position="176"/>
        <end position="198"/>
    </location>
</feature>
<dbReference type="Proteomes" id="UP000032287">
    <property type="component" value="Unassembled WGS sequence"/>
</dbReference>
<evidence type="ECO:0000256" key="3">
    <source>
        <dbReference type="ARBA" id="ARBA00022448"/>
    </source>
</evidence>
<feature type="transmembrane region" description="Helical" evidence="8">
    <location>
        <begin position="239"/>
        <end position="256"/>
    </location>
</feature>
<evidence type="ECO:0000256" key="5">
    <source>
        <dbReference type="ARBA" id="ARBA00022692"/>
    </source>
</evidence>
<keyword evidence="10" id="KW-1185">Reference proteome</keyword>
<feature type="transmembrane region" description="Helical" evidence="8">
    <location>
        <begin position="43"/>
        <end position="68"/>
    </location>
</feature>
<dbReference type="STRING" id="137591.AO080_06845"/>
<dbReference type="EMBL" id="JWHU01000023">
    <property type="protein sequence ID" value="KIU20354.1"/>
    <property type="molecule type" value="Genomic_DNA"/>
</dbReference>
<comment type="caution">
    <text evidence="9">The sequence shown here is derived from an EMBL/GenBank/DDBJ whole genome shotgun (WGS) entry which is preliminary data.</text>
</comment>
<gene>
    <name evidence="9" type="ORF">QX99_01402</name>
</gene>
<comment type="subcellular location">
    <subcellularLocation>
        <location evidence="1">Cell membrane</location>
        <topology evidence="1">Multi-pass membrane protein</topology>
    </subcellularLocation>
</comment>
<keyword evidence="7 8" id="KW-0472">Membrane</keyword>
<feature type="transmembrane region" description="Helical" evidence="8">
    <location>
        <begin position="89"/>
        <end position="110"/>
    </location>
</feature>
<dbReference type="PATRIC" id="fig|137591.25.peg.1370"/>
<dbReference type="AlphaFoldDB" id="A0A0D1K5T0"/>
<feature type="transmembrane region" description="Helical" evidence="8">
    <location>
        <begin position="288"/>
        <end position="307"/>
    </location>
</feature>
<feature type="transmembrane region" description="Helical" evidence="8">
    <location>
        <begin position="262"/>
        <end position="281"/>
    </location>
</feature>
<dbReference type="InterPro" id="IPR002549">
    <property type="entry name" value="AI-2E-like"/>
</dbReference>
<comment type="similarity">
    <text evidence="2">Belongs to the autoinducer-2 exporter (AI-2E) (TC 2.A.86) family.</text>
</comment>
<dbReference type="eggNOG" id="COG0628">
    <property type="taxonomic scope" value="Bacteria"/>
</dbReference>
<dbReference type="GO" id="GO:0055085">
    <property type="term" value="P:transmembrane transport"/>
    <property type="evidence" value="ECO:0007669"/>
    <property type="project" value="TreeGrafter"/>
</dbReference>
<evidence type="ECO:0000256" key="1">
    <source>
        <dbReference type="ARBA" id="ARBA00004651"/>
    </source>
</evidence>
<name>A0A0D1K5T0_9LACO</name>
<feature type="transmembrane region" description="Helical" evidence="8">
    <location>
        <begin position="327"/>
        <end position="358"/>
    </location>
</feature>
<keyword evidence="4" id="KW-1003">Cell membrane</keyword>
<evidence type="ECO:0000256" key="8">
    <source>
        <dbReference type="SAM" id="Phobius"/>
    </source>
</evidence>
<evidence type="ECO:0000256" key="4">
    <source>
        <dbReference type="ARBA" id="ARBA00022475"/>
    </source>
</evidence>
<dbReference type="PANTHER" id="PTHR21716">
    <property type="entry name" value="TRANSMEMBRANE PROTEIN"/>
    <property type="match status" value="1"/>
</dbReference>
<evidence type="ECO:0000313" key="10">
    <source>
        <dbReference type="Proteomes" id="UP000032287"/>
    </source>
</evidence>